<dbReference type="AlphaFoldDB" id="A0AA39R5G8"/>
<name>A0AA39R5G8_9LECA</name>
<comment type="similarity">
    <text evidence="3">Belongs to the VAM6/VPS39 family.</text>
</comment>
<proteinExistence type="inferred from homology"/>
<dbReference type="InterPro" id="IPR019452">
    <property type="entry name" value="VPS39/TGF_beta_rcpt-assoc_1"/>
</dbReference>
<dbReference type="InterPro" id="IPR032914">
    <property type="entry name" value="Vam6/VPS39/TRAP1"/>
</dbReference>
<dbReference type="InterPro" id="IPR019453">
    <property type="entry name" value="VPS39/TGFA1_Znf"/>
</dbReference>
<evidence type="ECO:0000256" key="1">
    <source>
        <dbReference type="ARBA" id="ARBA00004184"/>
    </source>
</evidence>
<dbReference type="Pfam" id="PF10367">
    <property type="entry name" value="zf-Vps39_C"/>
    <property type="match status" value="1"/>
</dbReference>
<dbReference type="Gene3D" id="2.130.10.10">
    <property type="entry name" value="YVTN repeat-like/Quinoprotein amine dehydrogenase"/>
    <property type="match status" value="1"/>
</dbReference>
<dbReference type="InterPro" id="IPR015943">
    <property type="entry name" value="WD40/YVTN_repeat-like_dom_sf"/>
</dbReference>
<comment type="subcellular location">
    <subcellularLocation>
        <location evidence="1">Endomembrane system</location>
        <topology evidence="1">Peripheral membrane protein</topology>
    </subcellularLocation>
</comment>
<reference evidence="7" key="1">
    <citation type="submission" date="2023-03" db="EMBL/GenBank/DDBJ databases">
        <title>Complete genome of Cladonia borealis.</title>
        <authorList>
            <person name="Park H."/>
        </authorList>
    </citation>
    <scope>NUCLEOTIDE SEQUENCE</scope>
    <source>
        <strain evidence="7">ANT050790</strain>
    </source>
</reference>
<feature type="compositionally biased region" description="Polar residues" evidence="5">
    <location>
        <begin position="453"/>
        <end position="467"/>
    </location>
</feature>
<protein>
    <recommendedName>
        <fullName evidence="6">CNH domain-containing protein</fullName>
    </recommendedName>
</protein>
<keyword evidence="8" id="KW-1185">Reference proteome</keyword>
<dbReference type="GO" id="GO:0012505">
    <property type="term" value="C:endomembrane system"/>
    <property type="evidence" value="ECO:0007669"/>
    <property type="project" value="UniProtKB-SubCell"/>
</dbReference>
<feature type="domain" description="CNH" evidence="6">
    <location>
        <begin position="18"/>
        <end position="333"/>
    </location>
</feature>
<evidence type="ECO:0000313" key="7">
    <source>
        <dbReference type="EMBL" id="KAK0513683.1"/>
    </source>
</evidence>
<dbReference type="GO" id="GO:0034058">
    <property type="term" value="P:endosomal vesicle fusion"/>
    <property type="evidence" value="ECO:0007669"/>
    <property type="project" value="TreeGrafter"/>
</dbReference>
<dbReference type="PROSITE" id="PS50236">
    <property type="entry name" value="CHCR"/>
    <property type="match status" value="1"/>
</dbReference>
<dbReference type="InterPro" id="IPR011990">
    <property type="entry name" value="TPR-like_helical_dom_sf"/>
</dbReference>
<feature type="repeat" description="CHCR" evidence="4">
    <location>
        <begin position="676"/>
        <end position="853"/>
    </location>
</feature>
<dbReference type="Gene3D" id="1.25.40.10">
    <property type="entry name" value="Tetratricopeptide repeat domain"/>
    <property type="match status" value="1"/>
</dbReference>
<accession>A0AA39R5G8</accession>
<evidence type="ECO:0000259" key="6">
    <source>
        <dbReference type="PROSITE" id="PS50219"/>
    </source>
</evidence>
<dbReference type="GO" id="GO:0006886">
    <property type="term" value="P:intracellular protein transport"/>
    <property type="evidence" value="ECO:0007669"/>
    <property type="project" value="UniProtKB-UniRule"/>
</dbReference>
<evidence type="ECO:0000313" key="8">
    <source>
        <dbReference type="Proteomes" id="UP001166286"/>
    </source>
</evidence>
<dbReference type="InterPro" id="IPR001180">
    <property type="entry name" value="CNH_dom"/>
</dbReference>
<dbReference type="PROSITE" id="PS50219">
    <property type="entry name" value="CNH"/>
    <property type="match status" value="1"/>
</dbReference>
<evidence type="ECO:0000256" key="4">
    <source>
        <dbReference type="PROSITE-ProRule" id="PRU01006"/>
    </source>
</evidence>
<comment type="caution">
    <text evidence="7">The sequence shown here is derived from an EMBL/GenBank/DDBJ whole genome shotgun (WGS) entry which is preliminary data.</text>
</comment>
<feature type="region of interest" description="Disordered" evidence="5">
    <location>
        <begin position="439"/>
        <end position="472"/>
    </location>
</feature>
<feature type="region of interest" description="Disordered" evidence="5">
    <location>
        <begin position="43"/>
        <end position="73"/>
    </location>
</feature>
<dbReference type="EMBL" id="JAFEKC020000006">
    <property type="protein sequence ID" value="KAK0513683.1"/>
    <property type="molecule type" value="Genomic_DNA"/>
</dbReference>
<evidence type="ECO:0000256" key="5">
    <source>
        <dbReference type="SAM" id="MobiDB-lite"/>
    </source>
</evidence>
<dbReference type="PANTHER" id="PTHR12894:SF49">
    <property type="entry name" value="VAM6_VPS39-LIKE PROTEIN"/>
    <property type="match status" value="1"/>
</dbReference>
<dbReference type="GO" id="GO:0000329">
    <property type="term" value="C:fungal-type vacuole membrane"/>
    <property type="evidence" value="ECO:0007669"/>
    <property type="project" value="TreeGrafter"/>
</dbReference>
<gene>
    <name evidence="7" type="ORF">JMJ35_003405</name>
</gene>
<dbReference type="Pfam" id="PF00780">
    <property type="entry name" value="CNH"/>
    <property type="match status" value="1"/>
</dbReference>
<sequence length="980" mass="108468">MLSAFSAQSIVELKQRDKSKIESVLAYDDRLLVGLNTGSLRIYRVNKPPDGSSEQNGEGTGEDRPQSQAGPKPVDLLREQEKFAKYKVEQLAIVKEANILLSLSNSQVHIHNLKSYELQETLAKAKGASTFAVATNADEDGSTLSRLAVAVKRRLILWSWRDGKLSPEVTEIPLVTGIKSLTWATDTRLIAGLNSSYVLVDTQTSAITDIVGPGSIGGAAGQDGGRFSGAGVAGMSYLGMSAPPPLATQLGKKEMLLARDINTLFIDTDGNSLGRRQIPWSVAPEAVGYSHPYLLALQAAKGTLEVRNPETLSLLQTMPLPSANQLHMPQADANLANVGQSFLVLSDRYIWRMISQEYDTQVDTLVDRGRLDEAISLMNMLDESHLKDKDARMRDVKMLKAQQLFDQRRYRDSIDLFTEVSAPPEKVIQMYPPFIAGSASASASKGTEDLPESQPSSEGAPSRQMSEGSVADQGDMTAIDKPLEGKDLKTASEELRGFLVDARTALKKVLDTDGRLKPDALNKLTKSEMADIAALIGKKSIDPSDEAHLLQVAKLVDTTLFRVYMFVSPSFAGPLFRIDNFCDPDVVNEKLIEAGRYNDLVDFFYGKKLHRQALDLLKRFGDVDHADEAAPQLEGSRRTIAYLQNLPPEMIDLILQFAEWPLRRTPELGMEVFMADTENAETLPRLPVLQYLEKIDKKLAVRYLEHIIRELNDTTPDFHQRLVQVYIDGLKADEFENDDERTRWKDKTLDFLKISKYYQPYKALGQLPKDNPNLYEARAIVLSNMGQHKQALDIYVFQLQDAEKAEEYCNQIYLIETSSVPTTQSRPAPMVNPEDAAPSIYHTLLSLYLSPPPPHKPQWGPALNILAKHGARMPASSTLNLIPEVLPVKELEAYFRGRIRSANTSVNEGRIVAGLRSTLAFAEEAKLRLGAGVPGGNAGRNRRVIVTEDRVCGVCYKRFGGSAIKVLPDNTVIHYGCSTT</sequence>
<dbReference type="Pfam" id="PF10366">
    <property type="entry name" value="Vps39_1"/>
    <property type="match status" value="1"/>
</dbReference>
<dbReference type="SUPFAM" id="SSF101908">
    <property type="entry name" value="Putative isomerase YbhE"/>
    <property type="match status" value="1"/>
</dbReference>
<evidence type="ECO:0000256" key="2">
    <source>
        <dbReference type="ARBA" id="ARBA00023136"/>
    </source>
</evidence>
<dbReference type="GO" id="GO:0006914">
    <property type="term" value="P:autophagy"/>
    <property type="evidence" value="ECO:0007669"/>
    <property type="project" value="TreeGrafter"/>
</dbReference>
<dbReference type="Proteomes" id="UP001166286">
    <property type="component" value="Unassembled WGS sequence"/>
</dbReference>
<dbReference type="InterPro" id="IPR000547">
    <property type="entry name" value="Clathrin_H-chain/VPS_repeat"/>
</dbReference>
<organism evidence="7 8">
    <name type="scientific">Cladonia borealis</name>
    <dbReference type="NCBI Taxonomy" id="184061"/>
    <lineage>
        <taxon>Eukaryota</taxon>
        <taxon>Fungi</taxon>
        <taxon>Dikarya</taxon>
        <taxon>Ascomycota</taxon>
        <taxon>Pezizomycotina</taxon>
        <taxon>Lecanoromycetes</taxon>
        <taxon>OSLEUM clade</taxon>
        <taxon>Lecanoromycetidae</taxon>
        <taxon>Lecanorales</taxon>
        <taxon>Lecanorineae</taxon>
        <taxon>Cladoniaceae</taxon>
        <taxon>Cladonia</taxon>
    </lineage>
</organism>
<keyword evidence="2" id="KW-0472">Membrane</keyword>
<evidence type="ECO:0000256" key="3">
    <source>
        <dbReference type="ARBA" id="ARBA00038201"/>
    </source>
</evidence>
<dbReference type="PANTHER" id="PTHR12894">
    <property type="entry name" value="CNH DOMAIN CONTAINING"/>
    <property type="match status" value="1"/>
</dbReference>